<keyword evidence="2" id="KW-1185">Reference proteome</keyword>
<gene>
    <name evidence="1" type="ORF">Gotri_025870</name>
</gene>
<dbReference type="Proteomes" id="UP000593568">
    <property type="component" value="Unassembled WGS sequence"/>
</dbReference>
<dbReference type="EMBL" id="JABEZW010224827">
    <property type="protein sequence ID" value="MBA0786893.1"/>
    <property type="molecule type" value="Genomic_DNA"/>
</dbReference>
<evidence type="ECO:0000313" key="2">
    <source>
        <dbReference type="Proteomes" id="UP000593568"/>
    </source>
</evidence>
<reference evidence="1 2" key="1">
    <citation type="journal article" date="2019" name="Genome Biol. Evol.">
        <title>Insights into the evolution of the New World diploid cottons (Gossypium, subgenus Houzingenia) based on genome sequencing.</title>
        <authorList>
            <person name="Grover C.E."/>
            <person name="Arick M.A. 2nd"/>
            <person name="Thrash A."/>
            <person name="Conover J.L."/>
            <person name="Sanders W.S."/>
            <person name="Peterson D.G."/>
            <person name="Frelichowski J.E."/>
            <person name="Scheffler J.A."/>
            <person name="Scheffler B.E."/>
            <person name="Wendel J.F."/>
        </authorList>
    </citation>
    <scope>NUCLEOTIDE SEQUENCE [LARGE SCALE GENOMIC DNA]</scope>
    <source>
        <strain evidence="1">8</strain>
        <tissue evidence="1">Leaf</tissue>
    </source>
</reference>
<dbReference type="AlphaFoldDB" id="A0A7J9FNN9"/>
<organism evidence="1 2">
    <name type="scientific">Gossypium trilobum</name>
    <dbReference type="NCBI Taxonomy" id="34281"/>
    <lineage>
        <taxon>Eukaryota</taxon>
        <taxon>Viridiplantae</taxon>
        <taxon>Streptophyta</taxon>
        <taxon>Embryophyta</taxon>
        <taxon>Tracheophyta</taxon>
        <taxon>Spermatophyta</taxon>
        <taxon>Magnoliopsida</taxon>
        <taxon>eudicotyledons</taxon>
        <taxon>Gunneridae</taxon>
        <taxon>Pentapetalae</taxon>
        <taxon>rosids</taxon>
        <taxon>malvids</taxon>
        <taxon>Malvales</taxon>
        <taxon>Malvaceae</taxon>
        <taxon>Malvoideae</taxon>
        <taxon>Gossypium</taxon>
    </lineage>
</organism>
<protein>
    <submittedName>
        <fullName evidence="1">Uncharacterized protein</fullName>
    </submittedName>
</protein>
<sequence>MQQHGPTTYTCPEFSSVSAAAAACNPTPTYNLNS</sequence>
<name>A0A7J9FNN9_9ROSI</name>
<evidence type="ECO:0000313" key="1">
    <source>
        <dbReference type="EMBL" id="MBA0786893.1"/>
    </source>
</evidence>
<proteinExistence type="predicted"/>
<accession>A0A7J9FNN9</accession>
<comment type="caution">
    <text evidence="1">The sequence shown here is derived from an EMBL/GenBank/DDBJ whole genome shotgun (WGS) entry which is preliminary data.</text>
</comment>